<dbReference type="GO" id="GO:0008483">
    <property type="term" value="F:transaminase activity"/>
    <property type="evidence" value="ECO:0007669"/>
    <property type="project" value="UniProtKB-KW"/>
</dbReference>
<dbReference type="SUPFAM" id="SSF53383">
    <property type="entry name" value="PLP-dependent transferases"/>
    <property type="match status" value="1"/>
</dbReference>
<keyword evidence="4" id="KW-0032">Aminotransferase</keyword>
<evidence type="ECO:0000256" key="3">
    <source>
        <dbReference type="RuleBase" id="RU004508"/>
    </source>
</evidence>
<evidence type="ECO:0000313" key="4">
    <source>
        <dbReference type="EMBL" id="MFC5408931.1"/>
    </source>
</evidence>
<proteinExistence type="inferred from homology"/>
<dbReference type="PANTHER" id="PTHR30244">
    <property type="entry name" value="TRANSAMINASE"/>
    <property type="match status" value="1"/>
</dbReference>
<dbReference type="CDD" id="cd00616">
    <property type="entry name" value="AHBA_syn"/>
    <property type="match status" value="1"/>
</dbReference>
<keyword evidence="5" id="KW-1185">Reference proteome</keyword>
<evidence type="ECO:0000313" key="5">
    <source>
        <dbReference type="Proteomes" id="UP001596106"/>
    </source>
</evidence>
<dbReference type="PANTHER" id="PTHR30244:SF9">
    <property type="entry name" value="PROTEIN RV3402C"/>
    <property type="match status" value="1"/>
</dbReference>
<dbReference type="Pfam" id="PF01041">
    <property type="entry name" value="DegT_DnrJ_EryC1"/>
    <property type="match status" value="1"/>
</dbReference>
<dbReference type="EMBL" id="JBHSMA010000001">
    <property type="protein sequence ID" value="MFC5408931.1"/>
    <property type="molecule type" value="Genomic_DNA"/>
</dbReference>
<comment type="caution">
    <text evidence="4">The sequence shown here is derived from an EMBL/GenBank/DDBJ whole genome shotgun (WGS) entry which is preliminary data.</text>
</comment>
<dbReference type="Proteomes" id="UP001596106">
    <property type="component" value="Unassembled WGS sequence"/>
</dbReference>
<dbReference type="RefSeq" id="WP_379842287.1">
    <property type="nucleotide sequence ID" value="NZ_JBHSMA010000001.1"/>
</dbReference>
<keyword evidence="1 3" id="KW-0663">Pyridoxal phosphate</keyword>
<gene>
    <name evidence="4" type="ORF">ACFPMF_06410</name>
</gene>
<accession>A0ABW0I9A1</accession>
<dbReference type="InterPro" id="IPR000653">
    <property type="entry name" value="DegT/StrS_aminotransferase"/>
</dbReference>
<comment type="similarity">
    <text evidence="2 3">Belongs to the DegT/DnrJ/EryC1 family.</text>
</comment>
<organism evidence="4 5">
    <name type="scientific">Larkinella bovis</name>
    <dbReference type="NCBI Taxonomy" id="683041"/>
    <lineage>
        <taxon>Bacteria</taxon>
        <taxon>Pseudomonadati</taxon>
        <taxon>Bacteroidota</taxon>
        <taxon>Cytophagia</taxon>
        <taxon>Cytophagales</taxon>
        <taxon>Spirosomataceae</taxon>
        <taxon>Larkinella</taxon>
    </lineage>
</organism>
<name>A0ABW0I9A1_9BACT</name>
<dbReference type="PIRSF" id="PIRSF000390">
    <property type="entry name" value="PLP_StrS"/>
    <property type="match status" value="1"/>
</dbReference>
<protein>
    <submittedName>
        <fullName evidence="4">DegT/DnrJ/EryC1/StrS family aminotransferase</fullName>
    </submittedName>
</protein>
<keyword evidence="4" id="KW-0808">Transferase</keyword>
<evidence type="ECO:0000256" key="2">
    <source>
        <dbReference type="ARBA" id="ARBA00037999"/>
    </source>
</evidence>
<sequence length="356" mass="40364">MINVTKSYLPPLEEYVKHLEGIWERVHLTNNGPLVQQLEQDLKQYLGIDNLLYCGNGTIVLQMAIKALGLTKEIITTPFSYCASTNVILWENCTPVFADILPDDYTIDPAKIERLITENTEAILATHVYGNVCRVEEIEAIAQKHRLKVIYDGAHTFGTTYNGQSAFAYGDVSTCSFHATKVFHTVEGGLVTSTDPVILDKIQQLRSFGHRFDDYLDYGINGKNSELHAAMGLCLLPRVSDLIAARKERFGLYDTLLDFSELQRPSLRPTVQYNYAYYPVVFRSEAKLLAAKAALEAEQIYPRRYFYPSLNQLPFLKSTQPCPISEDIALRVLCLPMYPDLEFENIEKTCKIINEL</sequence>
<dbReference type="InterPro" id="IPR015424">
    <property type="entry name" value="PyrdxlP-dep_Trfase"/>
</dbReference>
<reference evidence="5" key="1">
    <citation type="journal article" date="2019" name="Int. J. Syst. Evol. Microbiol.">
        <title>The Global Catalogue of Microorganisms (GCM) 10K type strain sequencing project: providing services to taxonomists for standard genome sequencing and annotation.</title>
        <authorList>
            <consortium name="The Broad Institute Genomics Platform"/>
            <consortium name="The Broad Institute Genome Sequencing Center for Infectious Disease"/>
            <person name="Wu L."/>
            <person name="Ma J."/>
        </authorList>
    </citation>
    <scope>NUCLEOTIDE SEQUENCE [LARGE SCALE GENOMIC DNA]</scope>
    <source>
        <strain evidence="5">CCUG 55250</strain>
    </source>
</reference>
<dbReference type="InterPro" id="IPR015421">
    <property type="entry name" value="PyrdxlP-dep_Trfase_major"/>
</dbReference>
<dbReference type="Gene3D" id="3.40.640.10">
    <property type="entry name" value="Type I PLP-dependent aspartate aminotransferase-like (Major domain)"/>
    <property type="match status" value="1"/>
</dbReference>
<evidence type="ECO:0000256" key="1">
    <source>
        <dbReference type="ARBA" id="ARBA00022898"/>
    </source>
</evidence>